<keyword evidence="1" id="KW-1133">Transmembrane helix</keyword>
<protein>
    <submittedName>
        <fullName evidence="2">Uncharacterized protein</fullName>
    </submittedName>
</protein>
<keyword evidence="1" id="KW-0472">Membrane</keyword>
<gene>
    <name evidence="2" type="ORF">LCGC14_3168360</name>
</gene>
<feature type="transmembrane region" description="Helical" evidence="1">
    <location>
        <begin position="7"/>
        <end position="24"/>
    </location>
</feature>
<name>A0A0F8VGL4_9ZZZZ</name>
<accession>A0A0F8VGL4</accession>
<feature type="transmembrane region" description="Helical" evidence="1">
    <location>
        <begin position="30"/>
        <end position="48"/>
    </location>
</feature>
<dbReference type="AlphaFoldDB" id="A0A0F8VGL4"/>
<evidence type="ECO:0000313" key="2">
    <source>
        <dbReference type="EMBL" id="KKK43507.1"/>
    </source>
</evidence>
<keyword evidence="1" id="KW-0812">Transmembrane</keyword>
<comment type="caution">
    <text evidence="2">The sequence shown here is derived from an EMBL/GenBank/DDBJ whole genome shotgun (WGS) entry which is preliminary data.</text>
</comment>
<reference evidence="2" key="1">
    <citation type="journal article" date="2015" name="Nature">
        <title>Complex archaea that bridge the gap between prokaryotes and eukaryotes.</title>
        <authorList>
            <person name="Spang A."/>
            <person name="Saw J.H."/>
            <person name="Jorgensen S.L."/>
            <person name="Zaremba-Niedzwiedzka K."/>
            <person name="Martijn J."/>
            <person name="Lind A.E."/>
            <person name="van Eijk R."/>
            <person name="Schleper C."/>
            <person name="Guy L."/>
            <person name="Ettema T.J."/>
        </authorList>
    </citation>
    <scope>NUCLEOTIDE SEQUENCE</scope>
</reference>
<proteinExistence type="predicted"/>
<organism evidence="2">
    <name type="scientific">marine sediment metagenome</name>
    <dbReference type="NCBI Taxonomy" id="412755"/>
    <lineage>
        <taxon>unclassified sequences</taxon>
        <taxon>metagenomes</taxon>
        <taxon>ecological metagenomes</taxon>
    </lineage>
</organism>
<sequence>MIKILELIGFALIAIMFISFVGLIPGVESGFSLLFWGCAVGTLAIIIYRKKKRKEKEST</sequence>
<evidence type="ECO:0000256" key="1">
    <source>
        <dbReference type="SAM" id="Phobius"/>
    </source>
</evidence>
<dbReference type="EMBL" id="LAZR01070247">
    <property type="protein sequence ID" value="KKK43507.1"/>
    <property type="molecule type" value="Genomic_DNA"/>
</dbReference>